<dbReference type="Proteomes" id="UP001222683">
    <property type="component" value="Chromosome"/>
</dbReference>
<reference evidence="1" key="1">
    <citation type="submission" date="2023-02" db="EMBL/GenBank/DDBJ databases">
        <title>Complete genome sequence of Lactobacillus ruminis CACC888 isolated from Pig feces.</title>
        <authorList>
            <person name="Park S."/>
            <person name="Park M.A."/>
            <person name="Kim D.-H."/>
            <person name="Kim Y."/>
        </authorList>
    </citation>
    <scope>NUCLEOTIDE SEQUENCE</scope>
    <source>
        <strain evidence="1">CACC888</strain>
    </source>
</reference>
<proteinExistence type="predicted"/>
<evidence type="ECO:0000313" key="1">
    <source>
        <dbReference type="EMBL" id="WDC81731.1"/>
    </source>
</evidence>
<evidence type="ECO:0000313" key="2">
    <source>
        <dbReference type="Proteomes" id="UP001222683"/>
    </source>
</evidence>
<organism evidence="1 2">
    <name type="scientific">Ligilactobacillus ruminis</name>
    <dbReference type="NCBI Taxonomy" id="1623"/>
    <lineage>
        <taxon>Bacteria</taxon>
        <taxon>Bacillati</taxon>
        <taxon>Bacillota</taxon>
        <taxon>Bacilli</taxon>
        <taxon>Lactobacillales</taxon>
        <taxon>Lactobacillaceae</taxon>
        <taxon>Ligilactobacillus</taxon>
    </lineage>
</organism>
<protein>
    <submittedName>
        <fullName evidence="1">Uncharacterized protein</fullName>
    </submittedName>
</protein>
<name>A0AAQ3AT32_9LACO</name>
<sequence length="65" mass="7417">MEFETVKECLEMLLDLNNTENELQVDGKLGTINDLKDFNFELIVNMCDLLGLESLYLGIDTDESD</sequence>
<dbReference type="AlphaFoldDB" id="A0AAQ3AT32"/>
<accession>A0AAQ3AT32</accession>
<dbReference type="RefSeq" id="WP_235315136.1">
    <property type="nucleotide sequence ID" value="NZ_CP117692.1"/>
</dbReference>
<gene>
    <name evidence="1" type="ORF">PSR59_08845</name>
</gene>
<dbReference type="EMBL" id="CP117692">
    <property type="protein sequence ID" value="WDC81731.1"/>
    <property type="molecule type" value="Genomic_DNA"/>
</dbReference>